<dbReference type="InterPro" id="IPR010664">
    <property type="entry name" value="LipoPS_assembly_LptC-rel"/>
</dbReference>
<comment type="caution">
    <text evidence="6">The sequence shown here is derived from an EMBL/GenBank/DDBJ whole genome shotgun (WGS) entry which is preliminary data.</text>
</comment>
<keyword evidence="1" id="KW-1003">Cell membrane</keyword>
<evidence type="ECO:0000313" key="6">
    <source>
        <dbReference type="EMBL" id="HDM89612.1"/>
    </source>
</evidence>
<dbReference type="InterPro" id="IPR052363">
    <property type="entry name" value="LPS_export_LptC"/>
</dbReference>
<evidence type="ECO:0000256" key="2">
    <source>
        <dbReference type="ARBA" id="ARBA00022519"/>
    </source>
</evidence>
<gene>
    <name evidence="6" type="primary">lptC</name>
    <name evidence="6" type="ORF">ENG67_00190</name>
</gene>
<evidence type="ECO:0000256" key="5">
    <source>
        <dbReference type="ARBA" id="ARBA00023136"/>
    </source>
</evidence>
<dbReference type="GO" id="GO:0030288">
    <property type="term" value="C:outer membrane-bounded periplasmic space"/>
    <property type="evidence" value="ECO:0007669"/>
    <property type="project" value="TreeGrafter"/>
</dbReference>
<dbReference type="InterPro" id="IPR026265">
    <property type="entry name" value="LptC"/>
</dbReference>
<keyword evidence="5" id="KW-0472">Membrane</keyword>
<keyword evidence="3" id="KW-0812">Transmembrane</keyword>
<dbReference type="PROSITE" id="PS51257">
    <property type="entry name" value="PROKAR_LIPOPROTEIN"/>
    <property type="match status" value="1"/>
</dbReference>
<organism evidence="6">
    <name type="scientific">candidate division WOR-3 bacterium</name>
    <dbReference type="NCBI Taxonomy" id="2052148"/>
    <lineage>
        <taxon>Bacteria</taxon>
        <taxon>Bacteria division WOR-3</taxon>
    </lineage>
</organism>
<proteinExistence type="predicted"/>
<protein>
    <submittedName>
        <fullName evidence="6">LPS export ABC transporter periplasmic protein LptC</fullName>
    </submittedName>
</protein>
<dbReference type="AlphaFoldDB" id="A0A7C1BFZ9"/>
<dbReference type="PANTHER" id="PTHR37481:SF1">
    <property type="entry name" value="LIPOPOLYSACCHARIDE EXPORT SYSTEM PROTEIN LPTC"/>
    <property type="match status" value="1"/>
</dbReference>
<dbReference type="Proteomes" id="UP000885931">
    <property type="component" value="Unassembled WGS sequence"/>
</dbReference>
<evidence type="ECO:0000256" key="3">
    <source>
        <dbReference type="ARBA" id="ARBA00022692"/>
    </source>
</evidence>
<keyword evidence="2" id="KW-0997">Cell inner membrane</keyword>
<dbReference type="GO" id="GO:0005886">
    <property type="term" value="C:plasma membrane"/>
    <property type="evidence" value="ECO:0007669"/>
    <property type="project" value="InterPro"/>
</dbReference>
<dbReference type="PANTHER" id="PTHR37481">
    <property type="entry name" value="LIPOPOLYSACCHARIDE EXPORT SYSTEM PROTEIN LPTC"/>
    <property type="match status" value="1"/>
</dbReference>
<dbReference type="GO" id="GO:0015221">
    <property type="term" value="F:lipopolysaccharide transmembrane transporter activity"/>
    <property type="evidence" value="ECO:0007669"/>
    <property type="project" value="InterPro"/>
</dbReference>
<reference evidence="6" key="1">
    <citation type="journal article" date="2020" name="mSystems">
        <title>Genome- and Community-Level Interaction Insights into Carbon Utilization and Element Cycling Functions of Hydrothermarchaeota in Hydrothermal Sediment.</title>
        <authorList>
            <person name="Zhou Z."/>
            <person name="Liu Y."/>
            <person name="Xu W."/>
            <person name="Pan J."/>
            <person name="Luo Z.H."/>
            <person name="Li M."/>
        </authorList>
    </citation>
    <scope>NUCLEOTIDE SEQUENCE [LARGE SCALE GENOMIC DNA]</scope>
    <source>
        <strain evidence="6">HyVt-237</strain>
    </source>
</reference>
<accession>A0A7C1BFZ9</accession>
<keyword evidence="4" id="KW-1133">Transmembrane helix</keyword>
<dbReference type="Pfam" id="PF06835">
    <property type="entry name" value="LptC"/>
    <property type="match status" value="1"/>
</dbReference>
<dbReference type="Gene3D" id="2.60.450.10">
    <property type="entry name" value="Lipopolysaccharide (LPS) transport protein A like domain"/>
    <property type="match status" value="1"/>
</dbReference>
<dbReference type="GO" id="GO:0017089">
    <property type="term" value="F:glycolipid transfer activity"/>
    <property type="evidence" value="ECO:0007669"/>
    <property type="project" value="TreeGrafter"/>
</dbReference>
<dbReference type="EMBL" id="DRBW01000008">
    <property type="protein sequence ID" value="HDM89612.1"/>
    <property type="molecule type" value="Genomic_DNA"/>
</dbReference>
<dbReference type="NCBIfam" id="TIGR04409">
    <property type="entry name" value="LptC_YrbK"/>
    <property type="match status" value="1"/>
</dbReference>
<evidence type="ECO:0000256" key="1">
    <source>
        <dbReference type="ARBA" id="ARBA00022475"/>
    </source>
</evidence>
<sequence>MRYLLLASILLFLACSKRGEKKETESQEVLRGVRITETRLGKKSWELFARRVEEFRDTTRVYDFVLYFYDEKGSKTSELWADSGVVFQDKGDMKALGKVRVYTQEGDTLYTTSLRWKEREKKIISESPVEIHSRGRVLYGKGLISDARLSNVEILGKIRGKSE</sequence>
<name>A0A7C1BFZ9_UNCW3</name>
<evidence type="ECO:0000256" key="4">
    <source>
        <dbReference type="ARBA" id="ARBA00022989"/>
    </source>
</evidence>